<dbReference type="GO" id="GO:0008933">
    <property type="term" value="F:peptidoglycan lytic transglycosylase activity"/>
    <property type="evidence" value="ECO:0007669"/>
    <property type="project" value="TreeGrafter"/>
</dbReference>
<dbReference type="eggNOG" id="COG2951">
    <property type="taxonomic scope" value="Bacteria"/>
</dbReference>
<dbReference type="AlphaFoldDB" id="I3CCK4"/>
<gene>
    <name evidence="3" type="ORF">BegalDRAFT_0428</name>
</gene>
<protein>
    <submittedName>
        <fullName evidence="3">Lytic murein transglycosylase B</fullName>
    </submittedName>
</protein>
<dbReference type="InterPro" id="IPR023346">
    <property type="entry name" value="Lysozyme-like_dom_sf"/>
</dbReference>
<reference evidence="3 4" key="1">
    <citation type="submission" date="2011-11" db="EMBL/GenBank/DDBJ databases">
        <title>Improved High-Quality Draft sequence of Beggiatoa alba B18lD.</title>
        <authorList>
            <consortium name="US DOE Joint Genome Institute"/>
            <person name="Lucas S."/>
            <person name="Han J."/>
            <person name="Lapidus A."/>
            <person name="Cheng J.-F."/>
            <person name="Goodwin L."/>
            <person name="Pitluck S."/>
            <person name="Peters L."/>
            <person name="Mikhailova N."/>
            <person name="Held B."/>
            <person name="Detter J.C."/>
            <person name="Han C."/>
            <person name="Tapia R."/>
            <person name="Land M."/>
            <person name="Hauser L."/>
            <person name="Kyrpides N."/>
            <person name="Ivanova N."/>
            <person name="Pagani I."/>
            <person name="Samuel K."/>
            <person name="Teske A."/>
            <person name="Mueller J."/>
            <person name="Woyke T."/>
        </authorList>
    </citation>
    <scope>NUCLEOTIDE SEQUENCE [LARGE SCALE GENOMIC DNA]</scope>
    <source>
        <strain evidence="3 4">B18LD</strain>
    </source>
</reference>
<keyword evidence="4" id="KW-1185">Reference proteome</keyword>
<dbReference type="NCBIfam" id="TIGR02282">
    <property type="entry name" value="MltB"/>
    <property type="match status" value="1"/>
</dbReference>
<dbReference type="InterPro" id="IPR043426">
    <property type="entry name" value="MltB-like"/>
</dbReference>
<sequence length="332" mass="37836">MNKHFSLAFIQSIGLSLLLSFYSLNSFATTQAEFIADMVNQHGFDYASLNRLLAQAEVKQSIIKAITPPKSGKARPWYEYRKIFINDKRINGGVAFWQENAAALQRAEQVYGVPAEFIVAIIGVETFYGQNMGSYRVLDALVTLAFNYPRRADYFRGELENFLLLTRDERINPLSLKGSYAGAMGLGQFMPSSFRNYAVDFDNDGHRNIWTNPTDAIGSVANYFKQHGWQTRQPVMIATQVRPDAEKTLLSLDFKMNRSLGWFKQNGLLFYGDLPDQTLGLLIDLETEQGKAYWFGLNNFFVITRYNRSNRYAMAVYQLATDIATLYYGQAH</sequence>
<dbReference type="InterPro" id="IPR011757">
    <property type="entry name" value="Lytic_transglycosylase_MltB"/>
</dbReference>
<feature type="domain" description="Transglycosylase SLT" evidence="2">
    <location>
        <begin position="27"/>
        <end position="320"/>
    </location>
</feature>
<dbReference type="GO" id="GO:0009253">
    <property type="term" value="P:peptidoglycan catabolic process"/>
    <property type="evidence" value="ECO:0007669"/>
    <property type="project" value="TreeGrafter"/>
</dbReference>
<dbReference type="Gene3D" id="1.10.530.10">
    <property type="match status" value="1"/>
</dbReference>
<dbReference type="FunFam" id="1.10.8.350:FF:000001">
    <property type="entry name" value="Lytic murein transglycosylase B"/>
    <property type="match status" value="1"/>
</dbReference>
<dbReference type="Proteomes" id="UP000005744">
    <property type="component" value="Unassembled WGS sequence"/>
</dbReference>
<dbReference type="OrthoDB" id="9772911at2"/>
<dbReference type="HOGENOM" id="CLU_035402_1_1_6"/>
<dbReference type="SUPFAM" id="SSF53955">
    <property type="entry name" value="Lysozyme-like"/>
    <property type="match status" value="1"/>
</dbReference>
<dbReference type="CDD" id="cd13399">
    <property type="entry name" value="Slt35-like"/>
    <property type="match status" value="1"/>
</dbReference>
<evidence type="ECO:0000256" key="1">
    <source>
        <dbReference type="PIRSR" id="PIRSR611757-1"/>
    </source>
</evidence>
<dbReference type="PANTHER" id="PTHR30163:SF9">
    <property type="entry name" value="MEMBRANE-BOUND LYTIC MUREIN TRANSGLYCOSYLASE B"/>
    <property type="match status" value="1"/>
</dbReference>
<dbReference type="Gene3D" id="1.10.8.350">
    <property type="entry name" value="Bacterial muramidase"/>
    <property type="match status" value="1"/>
</dbReference>
<dbReference type="InterPro" id="IPR031304">
    <property type="entry name" value="SLT_2"/>
</dbReference>
<feature type="active site" evidence="1">
    <location>
        <position position="125"/>
    </location>
</feature>
<dbReference type="RefSeq" id="WP_002683196.1">
    <property type="nucleotide sequence ID" value="NZ_JH600070.1"/>
</dbReference>
<dbReference type="PANTHER" id="PTHR30163">
    <property type="entry name" value="MEMBRANE-BOUND LYTIC MUREIN TRANSGLYCOSYLASE B"/>
    <property type="match status" value="1"/>
</dbReference>
<organism evidence="3 4">
    <name type="scientific">Beggiatoa alba B18LD</name>
    <dbReference type="NCBI Taxonomy" id="395493"/>
    <lineage>
        <taxon>Bacteria</taxon>
        <taxon>Pseudomonadati</taxon>
        <taxon>Pseudomonadota</taxon>
        <taxon>Gammaproteobacteria</taxon>
        <taxon>Thiotrichales</taxon>
        <taxon>Thiotrichaceae</taxon>
        <taxon>Beggiatoa</taxon>
    </lineage>
</organism>
<evidence type="ECO:0000313" key="3">
    <source>
        <dbReference type="EMBL" id="EIJ41347.1"/>
    </source>
</evidence>
<dbReference type="Pfam" id="PF13406">
    <property type="entry name" value="SLT_2"/>
    <property type="match status" value="1"/>
</dbReference>
<accession>I3CCK4</accession>
<dbReference type="STRING" id="395493.BegalDRAFT_0428"/>
<evidence type="ECO:0000259" key="2">
    <source>
        <dbReference type="Pfam" id="PF13406"/>
    </source>
</evidence>
<dbReference type="EMBL" id="JH600070">
    <property type="protein sequence ID" value="EIJ41347.1"/>
    <property type="molecule type" value="Genomic_DNA"/>
</dbReference>
<evidence type="ECO:0000313" key="4">
    <source>
        <dbReference type="Proteomes" id="UP000005744"/>
    </source>
</evidence>
<proteinExistence type="predicted"/>
<name>I3CCK4_9GAMM</name>